<comment type="caution">
    <text evidence="1">The sequence shown here is derived from an EMBL/GenBank/DDBJ whole genome shotgun (WGS) entry which is preliminary data.</text>
</comment>
<protein>
    <submittedName>
        <fullName evidence="1">Uncharacterized protein</fullName>
    </submittedName>
</protein>
<reference evidence="1 2" key="1">
    <citation type="journal article" date="2022" name="DNA Res.">
        <title>Chromosomal-level genome assembly of the orchid tree Bauhinia variegata (Leguminosae; Cercidoideae) supports the allotetraploid origin hypothesis of Bauhinia.</title>
        <authorList>
            <person name="Zhong Y."/>
            <person name="Chen Y."/>
            <person name="Zheng D."/>
            <person name="Pang J."/>
            <person name="Liu Y."/>
            <person name="Luo S."/>
            <person name="Meng S."/>
            <person name="Qian L."/>
            <person name="Wei D."/>
            <person name="Dai S."/>
            <person name="Zhou R."/>
        </authorList>
    </citation>
    <scope>NUCLEOTIDE SEQUENCE [LARGE SCALE GENOMIC DNA]</scope>
    <source>
        <strain evidence="1">BV-YZ2020</strain>
    </source>
</reference>
<evidence type="ECO:0000313" key="1">
    <source>
        <dbReference type="EMBL" id="KAI4299032.1"/>
    </source>
</evidence>
<proteinExistence type="predicted"/>
<dbReference type="Proteomes" id="UP000828941">
    <property type="component" value="Chromosome 13"/>
</dbReference>
<sequence>MASSKVVTTNPDLPRQSSICSLSSIMADLQHNTNNSNNDPSKTLPSISSMDDLLKSFYSPSSETNNHDPTHIHPDPNLGDPKEEMSTKTVDEVWKEMVVGGSDHRRVGAGEGLEQMTLEDFLTKAGATNEDNVGGVPNVVAGPGNYAVDPVSINGAAAHFPMPAQGMEGSSVEAFGNRIDGAVVGVAAPGRGKRRPVEEPLDKATLQKQRRMIKNRESAARSRERKQAYTVELETLVTQLEEENVRLLKEQADLNKQRLNQLMEHVIPVVEKRKPRPMLRRVNSVQW</sequence>
<evidence type="ECO:0000313" key="2">
    <source>
        <dbReference type="Proteomes" id="UP000828941"/>
    </source>
</evidence>
<dbReference type="EMBL" id="CM039438">
    <property type="protein sequence ID" value="KAI4299032.1"/>
    <property type="molecule type" value="Genomic_DNA"/>
</dbReference>
<accession>A0ACB9KNY0</accession>
<name>A0ACB9KNY0_BAUVA</name>
<gene>
    <name evidence="1" type="ORF">L6164_032527</name>
</gene>
<keyword evidence="2" id="KW-1185">Reference proteome</keyword>
<organism evidence="1 2">
    <name type="scientific">Bauhinia variegata</name>
    <name type="common">Purple orchid tree</name>
    <name type="synonym">Phanera variegata</name>
    <dbReference type="NCBI Taxonomy" id="167791"/>
    <lineage>
        <taxon>Eukaryota</taxon>
        <taxon>Viridiplantae</taxon>
        <taxon>Streptophyta</taxon>
        <taxon>Embryophyta</taxon>
        <taxon>Tracheophyta</taxon>
        <taxon>Spermatophyta</taxon>
        <taxon>Magnoliopsida</taxon>
        <taxon>eudicotyledons</taxon>
        <taxon>Gunneridae</taxon>
        <taxon>Pentapetalae</taxon>
        <taxon>rosids</taxon>
        <taxon>fabids</taxon>
        <taxon>Fabales</taxon>
        <taxon>Fabaceae</taxon>
        <taxon>Cercidoideae</taxon>
        <taxon>Cercideae</taxon>
        <taxon>Bauhiniinae</taxon>
        <taxon>Bauhinia</taxon>
    </lineage>
</organism>